<evidence type="ECO:0000256" key="2">
    <source>
        <dbReference type="SAM" id="Phobius"/>
    </source>
</evidence>
<organism evidence="5 6">
    <name type="scientific">Prorocentrum cordatum</name>
    <dbReference type="NCBI Taxonomy" id="2364126"/>
    <lineage>
        <taxon>Eukaryota</taxon>
        <taxon>Sar</taxon>
        <taxon>Alveolata</taxon>
        <taxon>Dinophyceae</taxon>
        <taxon>Prorocentrales</taxon>
        <taxon>Prorocentraceae</taxon>
        <taxon>Prorocentrum</taxon>
    </lineage>
</organism>
<comment type="caution">
    <text evidence="5">The sequence shown here is derived from an EMBL/GenBank/DDBJ whole genome shotgun (WGS) entry which is preliminary data.</text>
</comment>
<sequence length="734" mass="78043">MAPRQPRALLARALALVLAAPLRTRALPSRAEGRVLLSDSGPVFLKGVNWNPVPPGGVQANGGVNFRGYAEVDSELMAAAGINAVRTYEPITDREVLDVFHRKGIHVLNTIYIEGDAEPDSVVPLVKSLKDHPAILMWVIGNEWNFNMLYSDMTPEDASSRVQEVARLVKKVDPLHLVATVYGMVPGSEEIDAQSDIDVWGINVYSGLTFGPLFADWEARSTKPMFLAEFGADAFNANTGEEDEEDQAKATRALFSEMLDNSVQSGGTCLGGFIFELADEWWKDDKGSPSTHDRGGIAPGGGPFPDNTFNEEFWGIVQIDGTPRMAYKAYAEMSTGFEPRSPRPALEDIVPGYRLRACGASPRCAGHLGNCCPTADGLFRDCCSSDAVGDHDTGEETPAPAPAPKIRPHSQQLPPALDLGPTSGSTGKCNVNHPVPCCQDGGSCGVCSGDQCCAGDEGSVTCPSASTAHVEGCIKPKLYDCTGETGIEAPSTTTAQHQNSSTRERHSDKATSTTPIEYSCDFEGEPNWRNGWSDMKKAWCCKKHGVACATGPKGLRRRSDADGTTTLAPFYNCSAPAEEQERWSSLKRAWCRVMQGSDEPEAQKEAQKDAPGEGGKAYDPELDLGREGGAALSGAVVRNSVGGSDQEAGPPSDIVLDEGGVRGELRAGLTAFARRVGGPGPWALASAAAFVGALSLVAFAVAVARGRIVRWAAREHGGPYAFLRGVDSASRLAA</sequence>
<evidence type="ECO:0000313" key="5">
    <source>
        <dbReference type="EMBL" id="CAK0854702.1"/>
    </source>
</evidence>
<feature type="compositionally biased region" description="Basic and acidic residues" evidence="1">
    <location>
        <begin position="285"/>
        <end position="295"/>
    </location>
</feature>
<evidence type="ECO:0000313" key="6">
    <source>
        <dbReference type="Proteomes" id="UP001189429"/>
    </source>
</evidence>
<gene>
    <name evidence="5" type="ORF">PCOR1329_LOCUS45683</name>
</gene>
<protein>
    <recommendedName>
        <fullName evidence="4">Glycoside hydrolase family 2 catalytic domain-containing protein</fullName>
    </recommendedName>
</protein>
<evidence type="ECO:0000256" key="3">
    <source>
        <dbReference type="SAM" id="SignalP"/>
    </source>
</evidence>
<feature type="compositionally biased region" description="Polar residues" evidence="1">
    <location>
        <begin position="490"/>
        <end position="501"/>
    </location>
</feature>
<proteinExistence type="predicted"/>
<dbReference type="InterPro" id="IPR006103">
    <property type="entry name" value="Glyco_hydro_2_cat"/>
</dbReference>
<name>A0ABN9U6S5_9DINO</name>
<feature type="signal peptide" evidence="3">
    <location>
        <begin position="1"/>
        <end position="26"/>
    </location>
</feature>
<dbReference type="Proteomes" id="UP001189429">
    <property type="component" value="Unassembled WGS sequence"/>
</dbReference>
<feature type="region of interest" description="Disordered" evidence="1">
    <location>
        <begin position="390"/>
        <end position="421"/>
    </location>
</feature>
<keyword evidence="2" id="KW-1133">Transmembrane helix</keyword>
<accession>A0ABN9U6S5</accession>
<feature type="compositionally biased region" description="Basic and acidic residues" evidence="1">
    <location>
        <begin position="601"/>
        <end position="623"/>
    </location>
</feature>
<dbReference type="SUPFAM" id="SSF51445">
    <property type="entry name" value="(Trans)glycosidases"/>
    <property type="match status" value="1"/>
</dbReference>
<dbReference type="InterPro" id="IPR017853">
    <property type="entry name" value="GH"/>
</dbReference>
<evidence type="ECO:0000259" key="4">
    <source>
        <dbReference type="Pfam" id="PF02836"/>
    </source>
</evidence>
<keyword evidence="6" id="KW-1185">Reference proteome</keyword>
<keyword evidence="2" id="KW-0472">Membrane</keyword>
<keyword evidence="2" id="KW-0812">Transmembrane</keyword>
<dbReference type="EMBL" id="CAUYUJ010015493">
    <property type="protein sequence ID" value="CAK0854702.1"/>
    <property type="molecule type" value="Genomic_DNA"/>
</dbReference>
<feature type="region of interest" description="Disordered" evidence="1">
    <location>
        <begin position="285"/>
        <end position="304"/>
    </location>
</feature>
<feature type="domain" description="Glycoside hydrolase family 2 catalytic" evidence="4">
    <location>
        <begin position="120"/>
        <end position="245"/>
    </location>
</feature>
<feature type="transmembrane region" description="Helical" evidence="2">
    <location>
        <begin position="682"/>
        <end position="704"/>
    </location>
</feature>
<feature type="region of interest" description="Disordered" evidence="1">
    <location>
        <begin position="489"/>
        <end position="512"/>
    </location>
</feature>
<feature type="region of interest" description="Disordered" evidence="1">
    <location>
        <begin position="597"/>
        <end position="623"/>
    </location>
</feature>
<keyword evidence="3" id="KW-0732">Signal</keyword>
<reference evidence="5" key="1">
    <citation type="submission" date="2023-10" db="EMBL/GenBank/DDBJ databases">
        <authorList>
            <person name="Chen Y."/>
            <person name="Shah S."/>
            <person name="Dougan E. K."/>
            <person name="Thang M."/>
            <person name="Chan C."/>
        </authorList>
    </citation>
    <scope>NUCLEOTIDE SEQUENCE [LARGE SCALE GENOMIC DNA]</scope>
</reference>
<evidence type="ECO:0000256" key="1">
    <source>
        <dbReference type="SAM" id="MobiDB-lite"/>
    </source>
</evidence>
<dbReference type="Gene3D" id="3.20.20.80">
    <property type="entry name" value="Glycosidases"/>
    <property type="match status" value="1"/>
</dbReference>
<feature type="chain" id="PRO_5045548081" description="Glycoside hydrolase family 2 catalytic domain-containing protein" evidence="3">
    <location>
        <begin position="27"/>
        <end position="734"/>
    </location>
</feature>
<dbReference type="Pfam" id="PF02836">
    <property type="entry name" value="Glyco_hydro_2_C"/>
    <property type="match status" value="1"/>
</dbReference>